<dbReference type="Gene3D" id="3.50.30.40">
    <property type="entry name" value="Ribonuclease E inhibitor RraA/RraA-like"/>
    <property type="match status" value="1"/>
</dbReference>
<dbReference type="InterPro" id="IPR036704">
    <property type="entry name" value="RraA/RraA-like_sf"/>
</dbReference>
<dbReference type="Pfam" id="PF03737">
    <property type="entry name" value="RraA-like"/>
    <property type="match status" value="1"/>
</dbReference>
<dbReference type="RefSeq" id="WP_166192980.1">
    <property type="nucleotide sequence ID" value="NZ_JAAOIV010000002.1"/>
</dbReference>
<keyword evidence="5" id="KW-1185">Reference proteome</keyword>
<evidence type="ECO:0000256" key="1">
    <source>
        <dbReference type="ARBA" id="ARBA00022723"/>
    </source>
</evidence>
<dbReference type="AlphaFoldDB" id="A0A967AXF1"/>
<organism evidence="4 5">
    <name type="scientific">Metallococcus carri</name>
    <dbReference type="NCBI Taxonomy" id="1656884"/>
    <lineage>
        <taxon>Bacteria</taxon>
        <taxon>Bacillati</taxon>
        <taxon>Actinomycetota</taxon>
        <taxon>Actinomycetes</taxon>
        <taxon>Micrococcales</taxon>
        <taxon>Dermacoccaceae</taxon>
        <taxon>Metallococcus</taxon>
    </lineage>
</organism>
<feature type="binding site" evidence="2">
    <location>
        <position position="350"/>
    </location>
    <ligand>
        <name>Mg(2+)</name>
        <dbReference type="ChEBI" id="CHEBI:18420"/>
    </ligand>
</feature>
<evidence type="ECO:0000313" key="4">
    <source>
        <dbReference type="EMBL" id="NHN54756.1"/>
    </source>
</evidence>
<dbReference type="Pfam" id="PF01557">
    <property type="entry name" value="FAA_hydrolase"/>
    <property type="match status" value="1"/>
</dbReference>
<dbReference type="InterPro" id="IPR011234">
    <property type="entry name" value="Fumarylacetoacetase-like_C"/>
</dbReference>
<dbReference type="GO" id="GO:0016787">
    <property type="term" value="F:hydrolase activity"/>
    <property type="evidence" value="ECO:0007669"/>
    <property type="project" value="UniProtKB-KW"/>
</dbReference>
<evidence type="ECO:0000259" key="3">
    <source>
        <dbReference type="Pfam" id="PF01557"/>
    </source>
</evidence>
<proteinExistence type="predicted"/>
<dbReference type="Proteomes" id="UP000744769">
    <property type="component" value="Unassembled WGS sequence"/>
</dbReference>
<sequence length="463" mass="48714">MTTRPGKVIAVHVNYRSRAAERGATPKHPSYFLKPGTSVSSGGPVARPPGAGSLTFEGEIALVIGTPARGVSEDRAWEHVATVTVANDLGLPGLKAIDRGSNLRSKGADGYTAVAANGLDARVVDPWRLRLRTWLNGTLVQDDYSDQLLFGFARLVSDLSELITLEAGDVILTGTPAGAGTAKPGDLIEVEVSDGIRSTGRLRTEVVDGPALREPGIAAPPAGTGAPEFVLDEERRRAASSVTTATLNSQLRRRGLVATSLDGVHPLVPGMRLVGRARTLRFIGFREDLFAEHGGGHNAQKAAFDAIGPGEVLVIEARGQTYAGTLGDILALRAAHRHAAGVVSDGAVRDHAEVAAVGLPVFATGAHPSVLGRCHVPWETDVAVTCGGVAVLPGDVLVGDDDGVVVIPPAIFDEVVADAIEQERQERFIADRVAEGAPLEGLYPMNSQWREQYLARRADEVPN</sequence>
<feature type="binding site" evidence="2">
    <location>
        <position position="349"/>
    </location>
    <ligand>
        <name>substrate</name>
    </ligand>
</feature>
<evidence type="ECO:0000256" key="2">
    <source>
        <dbReference type="PIRSR" id="PIRSR605493-1"/>
    </source>
</evidence>
<dbReference type="InterPro" id="IPR036663">
    <property type="entry name" value="Fumarylacetoacetase_C_sf"/>
</dbReference>
<dbReference type="SUPFAM" id="SSF89562">
    <property type="entry name" value="RraA-like"/>
    <property type="match status" value="1"/>
</dbReference>
<dbReference type="PANTHER" id="PTHR11820">
    <property type="entry name" value="ACYLPYRUVASE"/>
    <property type="match status" value="1"/>
</dbReference>
<feature type="binding site" evidence="2">
    <location>
        <begin position="327"/>
        <end position="330"/>
    </location>
    <ligand>
        <name>substrate</name>
    </ligand>
</feature>
<keyword evidence="4" id="KW-0378">Hydrolase</keyword>
<dbReference type="GO" id="GO:0046872">
    <property type="term" value="F:metal ion binding"/>
    <property type="evidence" value="ECO:0007669"/>
    <property type="project" value="UniProtKB-KW"/>
</dbReference>
<feature type="domain" description="Fumarylacetoacetase-like C-terminal" evidence="3">
    <location>
        <begin position="7"/>
        <end position="207"/>
    </location>
</feature>
<dbReference type="Gene3D" id="3.90.850.10">
    <property type="entry name" value="Fumarylacetoacetase-like, C-terminal domain"/>
    <property type="match status" value="1"/>
</dbReference>
<dbReference type="InterPro" id="IPR005493">
    <property type="entry name" value="RraA/RraA-like"/>
</dbReference>
<protein>
    <submittedName>
        <fullName evidence="4">Fumarylacetoacetate hydrolase family protein</fullName>
    </submittedName>
</protein>
<accession>A0A967AXF1</accession>
<keyword evidence="2" id="KW-0460">Magnesium</keyword>
<evidence type="ECO:0000313" key="5">
    <source>
        <dbReference type="Proteomes" id="UP000744769"/>
    </source>
</evidence>
<dbReference type="SUPFAM" id="SSF56529">
    <property type="entry name" value="FAH"/>
    <property type="match status" value="1"/>
</dbReference>
<name>A0A967AXF1_9MICO</name>
<comment type="caution">
    <text evidence="4">The sequence shown here is derived from an EMBL/GenBank/DDBJ whole genome shotgun (WGS) entry which is preliminary data.</text>
</comment>
<dbReference type="NCBIfam" id="NF009399">
    <property type="entry name" value="PRK12764.1"/>
    <property type="match status" value="1"/>
</dbReference>
<dbReference type="NCBIfam" id="NF006093">
    <property type="entry name" value="PRK08245.1"/>
    <property type="match status" value="1"/>
</dbReference>
<keyword evidence="1 2" id="KW-0479">Metal-binding</keyword>
<comment type="cofactor">
    <cofactor evidence="2">
        <name>Mg(2+)</name>
        <dbReference type="ChEBI" id="CHEBI:18420"/>
    </cofactor>
</comment>
<gene>
    <name evidence="4" type="ORF">G9U51_03035</name>
</gene>
<dbReference type="CDD" id="cd16841">
    <property type="entry name" value="RraA_family"/>
    <property type="match status" value="1"/>
</dbReference>
<dbReference type="PANTHER" id="PTHR11820:SF112">
    <property type="entry name" value="FUMARYLACETOACETATE HYDROLASE FAMILY PROTEIN (AFU_ORTHOLOGUE AFUA_1G02370)-RELATED"/>
    <property type="match status" value="1"/>
</dbReference>
<reference evidence="4" key="1">
    <citation type="submission" date="2020-03" db="EMBL/GenBank/DDBJ databases">
        <title>Draft sequencing of Calidifontibacter sp. DB0510.</title>
        <authorList>
            <person name="Kim D.-U."/>
        </authorList>
    </citation>
    <scope>NUCLEOTIDE SEQUENCE</scope>
    <source>
        <strain evidence="4">DB0510</strain>
    </source>
</reference>
<dbReference type="EMBL" id="JAAOIV010000002">
    <property type="protein sequence ID" value="NHN54756.1"/>
    <property type="molecule type" value="Genomic_DNA"/>
</dbReference>